<keyword evidence="7 13" id="KW-0791">Threonine biosynthesis</keyword>
<sequence length="302" mass="33564">MIKIKVPATSANIGPGFDTLGVALNLFNTITVEKTESTQRSVLWKNGVIEVADEENYVKVTLDQILAQYGFDQIGYKLIIGDCQIPISRGLGSSAASIIAGIYAANYLMDFKLSKEDIIQHATEIEGHPDNVVPAILGGMVISCIDEASHKIIHSTVQFPDELHFKVFIPDFRVSTKDARKVLPKEYSLAQCVNNISRVSMLINALNTKDYDLLRFSFKDEIHEPYRIKLIHQADLIMEKFKSLNTLGAFISGAGPTLISLVKADDTEFDAIINPFLETLQHTWTLKSLTVNNNGTTYEILE</sequence>
<dbReference type="Gene3D" id="3.30.70.890">
    <property type="entry name" value="GHMP kinase, C-terminal domain"/>
    <property type="match status" value="1"/>
</dbReference>
<evidence type="ECO:0000256" key="8">
    <source>
        <dbReference type="ARBA" id="ARBA00022741"/>
    </source>
</evidence>
<evidence type="ECO:0000256" key="2">
    <source>
        <dbReference type="ARBA" id="ARBA00007370"/>
    </source>
</evidence>
<dbReference type="PRINTS" id="PR00958">
    <property type="entry name" value="HOMSERKINASE"/>
</dbReference>
<feature type="domain" description="GHMP kinase C-terminal" evidence="15">
    <location>
        <begin position="219"/>
        <end position="266"/>
    </location>
</feature>
<comment type="similarity">
    <text evidence="2 13">Belongs to the GHMP kinase family. Homoserine kinase subfamily.</text>
</comment>
<evidence type="ECO:0000256" key="10">
    <source>
        <dbReference type="ARBA" id="ARBA00022840"/>
    </source>
</evidence>
<evidence type="ECO:0000256" key="6">
    <source>
        <dbReference type="ARBA" id="ARBA00022679"/>
    </source>
</evidence>
<dbReference type="InterPro" id="IPR000870">
    <property type="entry name" value="Homoserine_kinase"/>
</dbReference>
<feature type="binding site" evidence="13">
    <location>
        <begin position="86"/>
        <end position="96"/>
    </location>
    <ligand>
        <name>ATP</name>
        <dbReference type="ChEBI" id="CHEBI:30616"/>
    </ligand>
</feature>
<gene>
    <name evidence="13" type="primary">thrB</name>
    <name evidence="16" type="ORF">ISU02_16840</name>
</gene>
<dbReference type="InterPro" id="IPR014721">
    <property type="entry name" value="Ribsml_uS5_D2-typ_fold_subgr"/>
</dbReference>
<evidence type="ECO:0000256" key="5">
    <source>
        <dbReference type="ARBA" id="ARBA00022605"/>
    </source>
</evidence>
<keyword evidence="17" id="KW-1185">Reference proteome</keyword>
<dbReference type="EMBL" id="JADKNH010000011">
    <property type="protein sequence ID" value="MBF4694770.1"/>
    <property type="molecule type" value="Genomic_DNA"/>
</dbReference>
<dbReference type="Pfam" id="PF08544">
    <property type="entry name" value="GHMP_kinases_C"/>
    <property type="match status" value="1"/>
</dbReference>
<evidence type="ECO:0000256" key="13">
    <source>
        <dbReference type="HAMAP-Rule" id="MF_00384"/>
    </source>
</evidence>
<feature type="domain" description="GHMP kinase N-terminal" evidence="14">
    <location>
        <begin position="56"/>
        <end position="139"/>
    </location>
</feature>
<protein>
    <recommendedName>
        <fullName evidence="4 13">Homoserine kinase</fullName>
        <shortName evidence="13">HK</shortName>
        <shortName evidence="13">HSK</shortName>
        <ecNumber evidence="3 13">2.7.1.39</ecNumber>
    </recommendedName>
</protein>
<comment type="function">
    <text evidence="12 13">Catalyzes the ATP-dependent phosphorylation of L-homoserine to L-homoserine phosphate.</text>
</comment>
<dbReference type="InterPro" id="IPR006203">
    <property type="entry name" value="GHMP_knse_ATP-bd_CS"/>
</dbReference>
<dbReference type="GO" id="GO:0004413">
    <property type="term" value="F:homoserine kinase activity"/>
    <property type="evidence" value="ECO:0007669"/>
    <property type="project" value="UniProtKB-EC"/>
</dbReference>
<dbReference type="HAMAP" id="MF_00384">
    <property type="entry name" value="Homoser_kinase"/>
    <property type="match status" value="1"/>
</dbReference>
<comment type="caution">
    <text evidence="16">The sequence shown here is derived from an EMBL/GenBank/DDBJ whole genome shotgun (WGS) entry which is preliminary data.</text>
</comment>
<evidence type="ECO:0000259" key="14">
    <source>
        <dbReference type="Pfam" id="PF00288"/>
    </source>
</evidence>
<dbReference type="PANTHER" id="PTHR20861:SF1">
    <property type="entry name" value="HOMOSERINE KINASE"/>
    <property type="match status" value="1"/>
</dbReference>
<keyword evidence="5 13" id="KW-0028">Amino-acid biosynthesis</keyword>
<dbReference type="NCBIfam" id="NF002288">
    <property type="entry name" value="PRK01212.1-4"/>
    <property type="match status" value="1"/>
</dbReference>
<name>A0ABR9ZY14_9FIRM</name>
<proteinExistence type="inferred from homology"/>
<keyword evidence="9 13" id="KW-0418">Kinase</keyword>
<dbReference type="PROSITE" id="PS00627">
    <property type="entry name" value="GHMP_KINASES_ATP"/>
    <property type="match status" value="1"/>
</dbReference>
<keyword evidence="8 13" id="KW-0547">Nucleotide-binding</keyword>
<evidence type="ECO:0000313" key="16">
    <source>
        <dbReference type="EMBL" id="MBF4694770.1"/>
    </source>
</evidence>
<evidence type="ECO:0000256" key="3">
    <source>
        <dbReference type="ARBA" id="ARBA00012078"/>
    </source>
</evidence>
<dbReference type="InterPro" id="IPR006204">
    <property type="entry name" value="GHMP_kinase_N_dom"/>
</dbReference>
<keyword evidence="10 13" id="KW-0067">ATP-binding</keyword>
<comment type="catalytic activity">
    <reaction evidence="11 13">
        <text>L-homoserine + ATP = O-phospho-L-homoserine + ADP + H(+)</text>
        <dbReference type="Rhea" id="RHEA:13985"/>
        <dbReference type="ChEBI" id="CHEBI:15378"/>
        <dbReference type="ChEBI" id="CHEBI:30616"/>
        <dbReference type="ChEBI" id="CHEBI:57476"/>
        <dbReference type="ChEBI" id="CHEBI:57590"/>
        <dbReference type="ChEBI" id="CHEBI:456216"/>
        <dbReference type="EC" id="2.7.1.39"/>
    </reaction>
</comment>
<organism evidence="16 17">
    <name type="scientific">Fusibacter ferrireducens</name>
    <dbReference type="NCBI Taxonomy" id="2785058"/>
    <lineage>
        <taxon>Bacteria</taxon>
        <taxon>Bacillati</taxon>
        <taxon>Bacillota</taxon>
        <taxon>Clostridia</taxon>
        <taxon>Eubacteriales</taxon>
        <taxon>Eubacteriales Family XII. Incertae Sedis</taxon>
        <taxon>Fusibacter</taxon>
    </lineage>
</organism>
<accession>A0ABR9ZY14</accession>
<dbReference type="Proteomes" id="UP000614200">
    <property type="component" value="Unassembled WGS sequence"/>
</dbReference>
<dbReference type="InterPro" id="IPR036554">
    <property type="entry name" value="GHMP_kinase_C_sf"/>
</dbReference>
<dbReference type="PIRSF" id="PIRSF000676">
    <property type="entry name" value="Homoser_kin"/>
    <property type="match status" value="1"/>
</dbReference>
<dbReference type="Gene3D" id="3.30.230.10">
    <property type="match status" value="1"/>
</dbReference>
<dbReference type="Pfam" id="PF00288">
    <property type="entry name" value="GHMP_kinases_N"/>
    <property type="match status" value="1"/>
</dbReference>
<keyword evidence="13" id="KW-0963">Cytoplasm</keyword>
<evidence type="ECO:0000256" key="7">
    <source>
        <dbReference type="ARBA" id="ARBA00022697"/>
    </source>
</evidence>
<evidence type="ECO:0000259" key="15">
    <source>
        <dbReference type="Pfam" id="PF08544"/>
    </source>
</evidence>
<dbReference type="InterPro" id="IPR013750">
    <property type="entry name" value="GHMP_kinase_C_dom"/>
</dbReference>
<dbReference type="PANTHER" id="PTHR20861">
    <property type="entry name" value="HOMOSERINE/4-DIPHOSPHOCYTIDYL-2-C-METHYL-D-ERYTHRITOL KINASE"/>
    <property type="match status" value="1"/>
</dbReference>
<evidence type="ECO:0000256" key="12">
    <source>
        <dbReference type="ARBA" id="ARBA00049954"/>
    </source>
</evidence>
<dbReference type="SUPFAM" id="SSF55060">
    <property type="entry name" value="GHMP Kinase, C-terminal domain"/>
    <property type="match status" value="1"/>
</dbReference>
<reference evidence="16 17" key="1">
    <citation type="submission" date="2020-11" db="EMBL/GenBank/DDBJ databases">
        <title>Fusibacter basophilias sp. nov.</title>
        <authorList>
            <person name="Qiu D."/>
        </authorList>
    </citation>
    <scope>NUCLEOTIDE SEQUENCE [LARGE SCALE GENOMIC DNA]</scope>
    <source>
        <strain evidence="16 17">Q10-2</strain>
    </source>
</reference>
<dbReference type="EC" id="2.7.1.39" evidence="3 13"/>
<keyword evidence="6 13" id="KW-0808">Transferase</keyword>
<dbReference type="SUPFAM" id="SSF54211">
    <property type="entry name" value="Ribosomal protein S5 domain 2-like"/>
    <property type="match status" value="1"/>
</dbReference>
<comment type="subcellular location">
    <subcellularLocation>
        <location evidence="13">Cytoplasm</location>
    </subcellularLocation>
</comment>
<comment type="pathway">
    <text evidence="1 13">Amino-acid biosynthesis; L-threonine biosynthesis; L-threonine from L-aspartate: step 4/5.</text>
</comment>
<evidence type="ECO:0000313" key="17">
    <source>
        <dbReference type="Proteomes" id="UP000614200"/>
    </source>
</evidence>
<dbReference type="InterPro" id="IPR020568">
    <property type="entry name" value="Ribosomal_Su5_D2-typ_SF"/>
</dbReference>
<evidence type="ECO:0000256" key="9">
    <source>
        <dbReference type="ARBA" id="ARBA00022777"/>
    </source>
</evidence>
<evidence type="ECO:0000256" key="11">
    <source>
        <dbReference type="ARBA" id="ARBA00049375"/>
    </source>
</evidence>
<dbReference type="NCBIfam" id="TIGR00191">
    <property type="entry name" value="thrB"/>
    <property type="match status" value="1"/>
</dbReference>
<dbReference type="RefSeq" id="WP_194703015.1">
    <property type="nucleotide sequence ID" value="NZ_JADKNH010000011.1"/>
</dbReference>
<evidence type="ECO:0000256" key="1">
    <source>
        <dbReference type="ARBA" id="ARBA00005015"/>
    </source>
</evidence>
<evidence type="ECO:0000256" key="4">
    <source>
        <dbReference type="ARBA" id="ARBA00017858"/>
    </source>
</evidence>